<dbReference type="GO" id="GO:0046872">
    <property type="term" value="F:metal ion binding"/>
    <property type="evidence" value="ECO:0007669"/>
    <property type="project" value="UniProtKB-KW"/>
</dbReference>
<reference evidence="9" key="1">
    <citation type="submission" date="2025-08" db="UniProtKB">
        <authorList>
            <consortium name="RefSeq"/>
        </authorList>
    </citation>
    <scope>IDENTIFICATION</scope>
    <source>
        <tissue evidence="9">Whole insect</tissue>
    </source>
</reference>
<proteinExistence type="inferred from homology"/>
<dbReference type="GO" id="GO:0016787">
    <property type="term" value="F:hydrolase activity"/>
    <property type="evidence" value="ECO:0007669"/>
    <property type="project" value="UniProtKB-KW"/>
</dbReference>
<comment type="cofactor">
    <cofactor evidence="1">
        <name>a divalent metal cation</name>
        <dbReference type="ChEBI" id="CHEBI:60240"/>
    </cofactor>
</comment>
<evidence type="ECO:0000256" key="2">
    <source>
        <dbReference type="ARBA" id="ARBA00004123"/>
    </source>
</evidence>
<keyword evidence="6" id="KW-0378">Hydrolase</keyword>
<dbReference type="InParanoid" id="A0A6P7H3V0"/>
<evidence type="ECO:0000256" key="5">
    <source>
        <dbReference type="ARBA" id="ARBA00022723"/>
    </source>
</evidence>
<keyword evidence="4" id="KW-0540">Nuclease</keyword>
<keyword evidence="7" id="KW-0539">Nucleus</keyword>
<gene>
    <name evidence="9" type="primary">LOC114346660</name>
</gene>
<dbReference type="RefSeq" id="XP_028153207.1">
    <property type="nucleotide sequence ID" value="XM_028297406.1"/>
</dbReference>
<keyword evidence="5" id="KW-0479">Metal-binding</keyword>
<dbReference type="GO" id="GO:0004518">
    <property type="term" value="F:nuclease activity"/>
    <property type="evidence" value="ECO:0007669"/>
    <property type="project" value="UniProtKB-KW"/>
</dbReference>
<evidence type="ECO:0000256" key="4">
    <source>
        <dbReference type="ARBA" id="ARBA00022722"/>
    </source>
</evidence>
<organism evidence="9">
    <name type="scientific">Diabrotica virgifera virgifera</name>
    <name type="common">western corn rootworm</name>
    <dbReference type="NCBI Taxonomy" id="50390"/>
    <lineage>
        <taxon>Eukaryota</taxon>
        <taxon>Metazoa</taxon>
        <taxon>Ecdysozoa</taxon>
        <taxon>Arthropoda</taxon>
        <taxon>Hexapoda</taxon>
        <taxon>Insecta</taxon>
        <taxon>Pterygota</taxon>
        <taxon>Neoptera</taxon>
        <taxon>Endopterygota</taxon>
        <taxon>Coleoptera</taxon>
        <taxon>Polyphaga</taxon>
        <taxon>Cucujiformia</taxon>
        <taxon>Chrysomeloidea</taxon>
        <taxon>Chrysomelidae</taxon>
        <taxon>Galerucinae</taxon>
        <taxon>Diabroticina</taxon>
        <taxon>Diabroticites</taxon>
        <taxon>Diabrotica</taxon>
    </lineage>
</organism>
<name>A0A6P7H3V0_DIAVI</name>
<protein>
    <submittedName>
        <fullName evidence="9">Nuclease HARBI1</fullName>
    </submittedName>
</protein>
<evidence type="ECO:0000256" key="1">
    <source>
        <dbReference type="ARBA" id="ARBA00001968"/>
    </source>
</evidence>
<dbReference type="Pfam" id="PF13359">
    <property type="entry name" value="DDE_Tnp_4"/>
    <property type="match status" value="1"/>
</dbReference>
<dbReference type="GO" id="GO:0005634">
    <property type="term" value="C:nucleus"/>
    <property type="evidence" value="ECO:0007669"/>
    <property type="project" value="UniProtKB-SubCell"/>
</dbReference>
<comment type="similarity">
    <text evidence="3">Belongs to the HARBI1 family.</text>
</comment>
<comment type="subcellular location">
    <subcellularLocation>
        <location evidence="2">Nucleus</location>
    </subcellularLocation>
</comment>
<evidence type="ECO:0000256" key="6">
    <source>
        <dbReference type="ARBA" id="ARBA00022801"/>
    </source>
</evidence>
<evidence type="ECO:0000256" key="7">
    <source>
        <dbReference type="ARBA" id="ARBA00023242"/>
    </source>
</evidence>
<dbReference type="PANTHER" id="PTHR22930:SF85">
    <property type="entry name" value="GH03217P-RELATED"/>
    <property type="match status" value="1"/>
</dbReference>
<dbReference type="InterPro" id="IPR027806">
    <property type="entry name" value="HARBI1_dom"/>
</dbReference>
<evidence type="ECO:0000256" key="3">
    <source>
        <dbReference type="ARBA" id="ARBA00006958"/>
    </source>
</evidence>
<dbReference type="AlphaFoldDB" id="A0A6P7H3V0"/>
<dbReference type="InterPro" id="IPR045249">
    <property type="entry name" value="HARBI1-like"/>
</dbReference>
<evidence type="ECO:0000259" key="8">
    <source>
        <dbReference type="Pfam" id="PF13359"/>
    </source>
</evidence>
<dbReference type="PANTHER" id="PTHR22930">
    <property type="match status" value="1"/>
</dbReference>
<accession>A0A6P7H3V0</accession>
<sequence length="269" mass="31503">MEFQNIVEEEMYENILLNLINDDDVPVPNVIPPNLLEIVREENGDRRRVIPRNEDFYEEVIPRYFEDLFVEHFRMSRAVFQQLLELVGNQSMVSENALIPLEKKLLFTVWMLAKPECFLAAGDRFGLSKGTGHFIFKEIVAILKHLRFQLILWPNNHENSMRVFNERSNGFSGVVGAIDGCHIPIKQPANNGHDYYNRKQFHSIILQGVCDHQMLFFDINVGMPGREEVNVQEDDEENIVFDNVENERIEEENEAVLKRNHFVNIFRNN</sequence>
<feature type="domain" description="DDE Tnp4" evidence="8">
    <location>
        <begin position="178"/>
        <end position="227"/>
    </location>
</feature>
<evidence type="ECO:0000313" key="9">
    <source>
        <dbReference type="RefSeq" id="XP_028153207.1"/>
    </source>
</evidence>